<reference evidence="2" key="2">
    <citation type="submission" date="2020-07" db="EMBL/GenBank/DDBJ databases">
        <authorList>
            <person name="Vera ALvarez R."/>
            <person name="Arias-Moreno D.M."/>
            <person name="Jimenez-Jacinto V."/>
            <person name="Jimenez-Bremont J.F."/>
            <person name="Swaminathan K."/>
            <person name="Moose S.P."/>
            <person name="Guerrero-Gonzalez M.L."/>
            <person name="Marino-Ramirez L."/>
            <person name="Landsman D."/>
            <person name="Rodriguez-Kessler M."/>
            <person name="Delgado-Sanchez P."/>
        </authorList>
    </citation>
    <scope>NUCLEOTIDE SEQUENCE</scope>
    <source>
        <tissue evidence="2">Cladode</tissue>
    </source>
</reference>
<sequence length="132" mass="14175">MVNFPPLAVLRVDSAKTTLEPALMSGISSNRYPRPSAGPRSLQASSRPQGFQVPSPGRRTSHEPGLDRLTRSEPGEATNGVTIEAAATGEPDRSWTVIDQPFRSFPGLSLSLPNVLSHPLALPCSDCKDLER</sequence>
<proteinExistence type="predicted"/>
<reference evidence="2" key="1">
    <citation type="journal article" date="2013" name="J. Plant Res.">
        <title>Effect of fungi and light on seed germination of three Opuntia species from semiarid lands of central Mexico.</title>
        <authorList>
            <person name="Delgado-Sanchez P."/>
            <person name="Jimenez-Bremont J.F."/>
            <person name="Guerrero-Gonzalez Mde L."/>
            <person name="Flores J."/>
        </authorList>
    </citation>
    <scope>NUCLEOTIDE SEQUENCE</scope>
    <source>
        <tissue evidence="2">Cladode</tissue>
    </source>
</reference>
<evidence type="ECO:0000313" key="2">
    <source>
        <dbReference type="EMBL" id="MBA4675863.1"/>
    </source>
</evidence>
<name>A0A7C9EV17_OPUST</name>
<accession>A0A7C9EV17</accession>
<protein>
    <submittedName>
        <fullName evidence="2">Uncharacterized protein</fullName>
    </submittedName>
</protein>
<organism evidence="2">
    <name type="scientific">Opuntia streptacantha</name>
    <name type="common">Prickly pear cactus</name>
    <name type="synonym">Opuntia cardona</name>
    <dbReference type="NCBI Taxonomy" id="393608"/>
    <lineage>
        <taxon>Eukaryota</taxon>
        <taxon>Viridiplantae</taxon>
        <taxon>Streptophyta</taxon>
        <taxon>Embryophyta</taxon>
        <taxon>Tracheophyta</taxon>
        <taxon>Spermatophyta</taxon>
        <taxon>Magnoliopsida</taxon>
        <taxon>eudicotyledons</taxon>
        <taxon>Gunneridae</taxon>
        <taxon>Pentapetalae</taxon>
        <taxon>Caryophyllales</taxon>
        <taxon>Cactineae</taxon>
        <taxon>Cactaceae</taxon>
        <taxon>Opuntioideae</taxon>
        <taxon>Opuntia</taxon>
    </lineage>
</organism>
<dbReference type="AlphaFoldDB" id="A0A7C9EV17"/>
<evidence type="ECO:0000256" key="1">
    <source>
        <dbReference type="SAM" id="MobiDB-lite"/>
    </source>
</evidence>
<feature type="compositionally biased region" description="Basic and acidic residues" evidence="1">
    <location>
        <begin position="60"/>
        <end position="74"/>
    </location>
</feature>
<feature type="region of interest" description="Disordered" evidence="1">
    <location>
        <begin position="26"/>
        <end position="92"/>
    </location>
</feature>
<dbReference type="EMBL" id="GISG01269053">
    <property type="protein sequence ID" value="MBA4675863.1"/>
    <property type="molecule type" value="Transcribed_RNA"/>
</dbReference>